<evidence type="ECO:0000313" key="6">
    <source>
        <dbReference type="EMBL" id="QDU92556.1"/>
    </source>
</evidence>
<dbReference type="EMBL" id="CP036433">
    <property type="protein sequence ID" value="QDU92556.1"/>
    <property type="molecule type" value="Genomic_DNA"/>
</dbReference>
<name>A0A518DL45_9BACT</name>
<keyword evidence="4" id="KW-0862">Zinc</keyword>
<evidence type="ECO:0000256" key="3">
    <source>
        <dbReference type="ARBA" id="ARBA00022801"/>
    </source>
</evidence>
<evidence type="ECO:0000259" key="5">
    <source>
        <dbReference type="SMART" id="SM00849"/>
    </source>
</evidence>
<dbReference type="InterPro" id="IPR036866">
    <property type="entry name" value="RibonucZ/Hydroxyglut_hydro"/>
</dbReference>
<reference evidence="6 7" key="1">
    <citation type="submission" date="2019-02" db="EMBL/GenBank/DDBJ databases">
        <title>Deep-cultivation of Planctomycetes and their phenomic and genomic characterization uncovers novel biology.</title>
        <authorList>
            <person name="Wiegand S."/>
            <person name="Jogler M."/>
            <person name="Boedeker C."/>
            <person name="Pinto D."/>
            <person name="Vollmers J."/>
            <person name="Rivas-Marin E."/>
            <person name="Kohn T."/>
            <person name="Peeters S.H."/>
            <person name="Heuer A."/>
            <person name="Rast P."/>
            <person name="Oberbeckmann S."/>
            <person name="Bunk B."/>
            <person name="Jeske O."/>
            <person name="Meyerdierks A."/>
            <person name="Storesund J.E."/>
            <person name="Kallscheuer N."/>
            <person name="Luecker S."/>
            <person name="Lage O.M."/>
            <person name="Pohl T."/>
            <person name="Merkel B.J."/>
            <person name="Hornburger P."/>
            <person name="Mueller R.-W."/>
            <person name="Bruemmer F."/>
            <person name="Labrenz M."/>
            <person name="Spormann A.M."/>
            <person name="Op den Camp H."/>
            <person name="Overmann J."/>
            <person name="Amann R."/>
            <person name="Jetten M.S.M."/>
            <person name="Mascher T."/>
            <person name="Medema M.H."/>
            <person name="Devos D.P."/>
            <person name="Kaster A.-K."/>
            <person name="Ovreas L."/>
            <person name="Rohde M."/>
            <person name="Galperin M.Y."/>
            <person name="Jogler C."/>
        </authorList>
    </citation>
    <scope>NUCLEOTIDE SEQUENCE [LARGE SCALE GENOMIC DNA]</scope>
    <source>
        <strain evidence="6 7">Pla85_3_4</strain>
    </source>
</reference>
<protein>
    <submittedName>
        <fullName evidence="6">Putative quorum-quenching lactonase YtnP</fullName>
        <ecNumber evidence="6">3.1.1.-</ecNumber>
    </submittedName>
</protein>
<comment type="similarity">
    <text evidence="1">Belongs to the metallo-beta-lactamase superfamily.</text>
</comment>
<dbReference type="AlphaFoldDB" id="A0A518DL45"/>
<feature type="domain" description="Metallo-beta-lactamase" evidence="5">
    <location>
        <begin position="49"/>
        <end position="252"/>
    </location>
</feature>
<dbReference type="SMART" id="SM00849">
    <property type="entry name" value="Lactamase_B"/>
    <property type="match status" value="1"/>
</dbReference>
<gene>
    <name evidence="6" type="primary">ytnP</name>
    <name evidence="6" type="ORF">Pla8534_03040</name>
</gene>
<sequence>MTLQLGRWQIDVLEAGRFRLDGGVMYGVVPRQVWEKFTPPDEQNMLPYAIRCILARRDGLTVLVDTGQGEKLSPLDRKSHALEPGDPLIERLAACGVEPEQVDIVLFSHLHWDHVGGASSWAAPRQPQLAFPRARYLVNRWDWEDAISRAPEFAGTYLPQDFTAMEQSGRLELLHGDQEIALGLTTRVTGGHTRGHQAVLFESDGEAALFPGDLVPAASHLRRMWCTAYDLFPLMTRRKKPQLLGEAADKGWWILWEHDPQIAVSRLRRHPRKEFEVFDERASS</sequence>
<dbReference type="PANTHER" id="PTHR42978:SF6">
    <property type="entry name" value="QUORUM-QUENCHING LACTONASE YTNP-RELATED"/>
    <property type="match status" value="1"/>
</dbReference>
<dbReference type="PANTHER" id="PTHR42978">
    <property type="entry name" value="QUORUM-QUENCHING LACTONASE YTNP-RELATED-RELATED"/>
    <property type="match status" value="1"/>
</dbReference>
<accession>A0A518DL45</accession>
<keyword evidence="3 6" id="KW-0378">Hydrolase</keyword>
<evidence type="ECO:0000256" key="4">
    <source>
        <dbReference type="ARBA" id="ARBA00022833"/>
    </source>
</evidence>
<keyword evidence="7" id="KW-1185">Reference proteome</keyword>
<dbReference type="RefSeq" id="WP_145048608.1">
    <property type="nucleotide sequence ID" value="NZ_CP036433.1"/>
</dbReference>
<dbReference type="InterPro" id="IPR001279">
    <property type="entry name" value="Metallo-B-lactamas"/>
</dbReference>
<proteinExistence type="inferred from homology"/>
<evidence type="ECO:0000313" key="7">
    <source>
        <dbReference type="Proteomes" id="UP000317648"/>
    </source>
</evidence>
<dbReference type="Proteomes" id="UP000317648">
    <property type="component" value="Chromosome"/>
</dbReference>
<organism evidence="6 7">
    <name type="scientific">Lignipirellula cremea</name>
    <dbReference type="NCBI Taxonomy" id="2528010"/>
    <lineage>
        <taxon>Bacteria</taxon>
        <taxon>Pseudomonadati</taxon>
        <taxon>Planctomycetota</taxon>
        <taxon>Planctomycetia</taxon>
        <taxon>Pirellulales</taxon>
        <taxon>Pirellulaceae</taxon>
        <taxon>Lignipirellula</taxon>
    </lineage>
</organism>
<dbReference type="SUPFAM" id="SSF56281">
    <property type="entry name" value="Metallo-hydrolase/oxidoreductase"/>
    <property type="match status" value="1"/>
</dbReference>
<dbReference type="GO" id="GO:0046872">
    <property type="term" value="F:metal ion binding"/>
    <property type="evidence" value="ECO:0007669"/>
    <property type="project" value="UniProtKB-KW"/>
</dbReference>
<dbReference type="GO" id="GO:0016787">
    <property type="term" value="F:hydrolase activity"/>
    <property type="evidence" value="ECO:0007669"/>
    <property type="project" value="UniProtKB-KW"/>
</dbReference>
<dbReference type="KEGG" id="lcre:Pla8534_03040"/>
<dbReference type="InterPro" id="IPR051013">
    <property type="entry name" value="MBL_superfamily_lactonases"/>
</dbReference>
<evidence type="ECO:0000256" key="1">
    <source>
        <dbReference type="ARBA" id="ARBA00007749"/>
    </source>
</evidence>
<dbReference type="EC" id="3.1.1.-" evidence="6"/>
<dbReference type="OrthoDB" id="9802897at2"/>
<dbReference type="Pfam" id="PF00753">
    <property type="entry name" value="Lactamase_B"/>
    <property type="match status" value="1"/>
</dbReference>
<dbReference type="Gene3D" id="3.60.15.10">
    <property type="entry name" value="Ribonuclease Z/Hydroxyacylglutathione hydrolase-like"/>
    <property type="match status" value="1"/>
</dbReference>
<evidence type="ECO:0000256" key="2">
    <source>
        <dbReference type="ARBA" id="ARBA00022723"/>
    </source>
</evidence>
<keyword evidence="2" id="KW-0479">Metal-binding</keyword>